<keyword evidence="8" id="KW-1185">Reference proteome</keyword>
<name>A0A1G7P1W4_9SPHN</name>
<evidence type="ECO:0000313" key="8">
    <source>
        <dbReference type="Proteomes" id="UP000323502"/>
    </source>
</evidence>
<dbReference type="SUPFAM" id="SSF48498">
    <property type="entry name" value="Tetracyclin repressor-like, C-terminal domain"/>
    <property type="match status" value="1"/>
</dbReference>
<dbReference type="AlphaFoldDB" id="A0A1G7P1W4"/>
<dbReference type="Pfam" id="PF00440">
    <property type="entry name" value="TetR_N"/>
    <property type="match status" value="1"/>
</dbReference>
<sequence length="206" mass="23267">MTRQKGRREENREARRATIVRLARDAFLQQGYAATSMSTIAGRLGGSKGTLWAYFPSKEDLFAAVLDDLTVNFRDNLEDALRPGRDCRTTLSDFAERFLHKIVDPHILGMHRLIVGEGGRFPEIGRIFYERGPKQVVERLSNYLHERMEAGDLRADDPQHAARNLIQLTQVAQSLRLWGVMDTPTPEMLQAHAADAVGVFMRAYAA</sequence>
<dbReference type="InterPro" id="IPR039536">
    <property type="entry name" value="TetR_C_Proteobacteria"/>
</dbReference>
<dbReference type="OrthoDB" id="9816431at2"/>
<dbReference type="Gene3D" id="1.10.10.60">
    <property type="entry name" value="Homeodomain-like"/>
    <property type="match status" value="1"/>
</dbReference>
<dbReference type="FunFam" id="1.10.10.60:FF:000141">
    <property type="entry name" value="TetR family transcriptional regulator"/>
    <property type="match status" value="1"/>
</dbReference>
<dbReference type="PROSITE" id="PS50977">
    <property type="entry name" value="HTH_TETR_2"/>
    <property type="match status" value="1"/>
</dbReference>
<dbReference type="RefSeq" id="WP_149682858.1">
    <property type="nucleotide sequence ID" value="NZ_FNBI01000006.1"/>
</dbReference>
<keyword evidence="1" id="KW-0805">Transcription regulation</keyword>
<evidence type="ECO:0000313" key="9">
    <source>
        <dbReference type="Proteomes" id="UP000436801"/>
    </source>
</evidence>
<dbReference type="GO" id="GO:0000976">
    <property type="term" value="F:transcription cis-regulatory region binding"/>
    <property type="evidence" value="ECO:0007669"/>
    <property type="project" value="TreeGrafter"/>
</dbReference>
<keyword evidence="2 4" id="KW-0238">DNA-binding</keyword>
<dbReference type="PRINTS" id="PR00455">
    <property type="entry name" value="HTHTETR"/>
</dbReference>
<gene>
    <name evidence="6" type="ORF">GQR91_13720</name>
    <name evidence="7" type="ORF">SAMN05216557_10625</name>
</gene>
<proteinExistence type="predicted"/>
<feature type="DNA-binding region" description="H-T-H motif" evidence="4">
    <location>
        <begin position="36"/>
        <end position="55"/>
    </location>
</feature>
<keyword evidence="3" id="KW-0804">Transcription</keyword>
<protein>
    <submittedName>
        <fullName evidence="7">DNA-binding transcriptional regulator, AcrR family</fullName>
    </submittedName>
    <submittedName>
        <fullName evidence="6">TetR family transcriptional regulator</fullName>
    </submittedName>
</protein>
<evidence type="ECO:0000256" key="3">
    <source>
        <dbReference type="ARBA" id="ARBA00023163"/>
    </source>
</evidence>
<dbReference type="Pfam" id="PF14246">
    <property type="entry name" value="TetR_C_7"/>
    <property type="match status" value="1"/>
</dbReference>
<dbReference type="InterPro" id="IPR009057">
    <property type="entry name" value="Homeodomain-like_sf"/>
</dbReference>
<dbReference type="EMBL" id="WSUT01000005">
    <property type="protein sequence ID" value="MWC44702.1"/>
    <property type="molecule type" value="Genomic_DNA"/>
</dbReference>
<evidence type="ECO:0000256" key="2">
    <source>
        <dbReference type="ARBA" id="ARBA00023125"/>
    </source>
</evidence>
<evidence type="ECO:0000259" key="5">
    <source>
        <dbReference type="PROSITE" id="PS50977"/>
    </source>
</evidence>
<reference evidence="7 8" key="1">
    <citation type="submission" date="2016-10" db="EMBL/GenBank/DDBJ databases">
        <authorList>
            <person name="Varghese N."/>
            <person name="Submissions S."/>
        </authorList>
    </citation>
    <scope>NUCLEOTIDE SEQUENCE [LARGE SCALE GENOMIC DNA]</scope>
    <source>
        <strain evidence="7 8">S7-754</strain>
    </source>
</reference>
<dbReference type="EMBL" id="FNBI01000006">
    <property type="protein sequence ID" value="SDF80087.1"/>
    <property type="molecule type" value="Genomic_DNA"/>
</dbReference>
<dbReference type="Proteomes" id="UP000323502">
    <property type="component" value="Unassembled WGS sequence"/>
</dbReference>
<dbReference type="Proteomes" id="UP000436801">
    <property type="component" value="Unassembled WGS sequence"/>
</dbReference>
<evidence type="ECO:0000256" key="1">
    <source>
        <dbReference type="ARBA" id="ARBA00023015"/>
    </source>
</evidence>
<organism evidence="7 8">
    <name type="scientific">Sphingomonas carotinifaciens</name>
    <dbReference type="NCBI Taxonomy" id="1166323"/>
    <lineage>
        <taxon>Bacteria</taxon>
        <taxon>Pseudomonadati</taxon>
        <taxon>Pseudomonadota</taxon>
        <taxon>Alphaproteobacteria</taxon>
        <taxon>Sphingomonadales</taxon>
        <taxon>Sphingomonadaceae</taxon>
        <taxon>Sphingomonas</taxon>
    </lineage>
</organism>
<dbReference type="SUPFAM" id="SSF46689">
    <property type="entry name" value="Homeodomain-like"/>
    <property type="match status" value="1"/>
</dbReference>
<dbReference type="Gene3D" id="1.10.357.10">
    <property type="entry name" value="Tetracycline Repressor, domain 2"/>
    <property type="match status" value="1"/>
</dbReference>
<dbReference type="GO" id="GO:0003700">
    <property type="term" value="F:DNA-binding transcription factor activity"/>
    <property type="evidence" value="ECO:0007669"/>
    <property type="project" value="TreeGrafter"/>
</dbReference>
<dbReference type="InterPro" id="IPR036271">
    <property type="entry name" value="Tet_transcr_reg_TetR-rel_C_sf"/>
</dbReference>
<feature type="domain" description="HTH tetR-type" evidence="5">
    <location>
        <begin position="13"/>
        <end position="73"/>
    </location>
</feature>
<dbReference type="PANTHER" id="PTHR30055:SF146">
    <property type="entry name" value="HTH-TYPE TRANSCRIPTIONAL DUAL REGULATOR CECR"/>
    <property type="match status" value="1"/>
</dbReference>
<accession>A0A1G7P1W4</accession>
<evidence type="ECO:0000256" key="4">
    <source>
        <dbReference type="PROSITE-ProRule" id="PRU00335"/>
    </source>
</evidence>
<evidence type="ECO:0000313" key="6">
    <source>
        <dbReference type="EMBL" id="MWC44702.1"/>
    </source>
</evidence>
<dbReference type="PANTHER" id="PTHR30055">
    <property type="entry name" value="HTH-TYPE TRANSCRIPTIONAL REGULATOR RUTR"/>
    <property type="match status" value="1"/>
</dbReference>
<dbReference type="InterPro" id="IPR001647">
    <property type="entry name" value="HTH_TetR"/>
</dbReference>
<evidence type="ECO:0000313" key="7">
    <source>
        <dbReference type="EMBL" id="SDF80087.1"/>
    </source>
</evidence>
<dbReference type="InterPro" id="IPR050109">
    <property type="entry name" value="HTH-type_TetR-like_transc_reg"/>
</dbReference>
<reference evidence="6 9" key="2">
    <citation type="submission" date="2019-12" db="EMBL/GenBank/DDBJ databases">
        <authorList>
            <person name="Zheng J."/>
        </authorList>
    </citation>
    <scope>NUCLEOTIDE SEQUENCE [LARGE SCALE GENOMIC DNA]</scope>
    <source>
        <strain evidence="6 9">DSM 27347</strain>
    </source>
</reference>